<keyword evidence="1" id="KW-1133">Transmembrane helix</keyword>
<evidence type="ECO:0000313" key="3">
    <source>
        <dbReference type="Proteomes" id="UP000218811"/>
    </source>
</evidence>
<dbReference type="OMA" id="YEYWMPA"/>
<organism evidence="2 3">
    <name type="scientific">Wolfiporia cocos (strain MD-104)</name>
    <name type="common">Brown rot fungus</name>
    <dbReference type="NCBI Taxonomy" id="742152"/>
    <lineage>
        <taxon>Eukaryota</taxon>
        <taxon>Fungi</taxon>
        <taxon>Dikarya</taxon>
        <taxon>Basidiomycota</taxon>
        <taxon>Agaricomycotina</taxon>
        <taxon>Agaricomycetes</taxon>
        <taxon>Polyporales</taxon>
        <taxon>Phaeolaceae</taxon>
        <taxon>Wolfiporia</taxon>
    </lineage>
</organism>
<gene>
    <name evidence="2" type="ORF">WOLCODRAFT_46740</name>
</gene>
<feature type="non-terminal residue" evidence="2">
    <location>
        <position position="351"/>
    </location>
</feature>
<dbReference type="EMBL" id="KB467954">
    <property type="protein sequence ID" value="PCH39033.1"/>
    <property type="molecule type" value="Genomic_DNA"/>
</dbReference>
<proteinExistence type="predicted"/>
<evidence type="ECO:0000313" key="2">
    <source>
        <dbReference type="EMBL" id="PCH39033.1"/>
    </source>
</evidence>
<name>A0A2H3JGR1_WOLCO</name>
<dbReference type="AlphaFoldDB" id="A0A2H3JGR1"/>
<evidence type="ECO:0000256" key="1">
    <source>
        <dbReference type="SAM" id="Phobius"/>
    </source>
</evidence>
<feature type="transmembrane region" description="Helical" evidence="1">
    <location>
        <begin position="40"/>
        <end position="61"/>
    </location>
</feature>
<accession>A0A2H3JGR1</accession>
<protein>
    <submittedName>
        <fullName evidence="2">Uncharacterized protein</fullName>
    </submittedName>
</protein>
<reference evidence="2 3" key="1">
    <citation type="journal article" date="2012" name="Science">
        <title>The Paleozoic origin of enzymatic lignin decomposition reconstructed from 31 fungal genomes.</title>
        <authorList>
            <person name="Floudas D."/>
            <person name="Binder M."/>
            <person name="Riley R."/>
            <person name="Barry K."/>
            <person name="Blanchette R.A."/>
            <person name="Henrissat B."/>
            <person name="Martinez A.T."/>
            <person name="Otillar R."/>
            <person name="Spatafora J.W."/>
            <person name="Yadav J.S."/>
            <person name="Aerts A."/>
            <person name="Benoit I."/>
            <person name="Boyd A."/>
            <person name="Carlson A."/>
            <person name="Copeland A."/>
            <person name="Coutinho P.M."/>
            <person name="de Vries R.P."/>
            <person name="Ferreira P."/>
            <person name="Findley K."/>
            <person name="Foster B."/>
            <person name="Gaskell J."/>
            <person name="Glotzer D."/>
            <person name="Gorecki P."/>
            <person name="Heitman J."/>
            <person name="Hesse C."/>
            <person name="Hori C."/>
            <person name="Igarashi K."/>
            <person name="Jurgens J.A."/>
            <person name="Kallen N."/>
            <person name="Kersten P."/>
            <person name="Kohler A."/>
            <person name="Kuees U."/>
            <person name="Kumar T.K.A."/>
            <person name="Kuo A."/>
            <person name="LaButti K."/>
            <person name="Larrondo L.F."/>
            <person name="Lindquist E."/>
            <person name="Ling A."/>
            <person name="Lombard V."/>
            <person name="Lucas S."/>
            <person name="Lundell T."/>
            <person name="Martin R."/>
            <person name="McLaughlin D.J."/>
            <person name="Morgenstern I."/>
            <person name="Morin E."/>
            <person name="Murat C."/>
            <person name="Nagy L.G."/>
            <person name="Nolan M."/>
            <person name="Ohm R.A."/>
            <person name="Patyshakuliyeva A."/>
            <person name="Rokas A."/>
            <person name="Ruiz-Duenas F.J."/>
            <person name="Sabat G."/>
            <person name="Salamov A."/>
            <person name="Samejima M."/>
            <person name="Schmutz J."/>
            <person name="Slot J.C."/>
            <person name="St John F."/>
            <person name="Stenlid J."/>
            <person name="Sun H."/>
            <person name="Sun S."/>
            <person name="Syed K."/>
            <person name="Tsang A."/>
            <person name="Wiebenga A."/>
            <person name="Young D."/>
            <person name="Pisabarro A."/>
            <person name="Eastwood D.C."/>
            <person name="Martin F."/>
            <person name="Cullen D."/>
            <person name="Grigoriev I.V."/>
            <person name="Hibbett D.S."/>
        </authorList>
    </citation>
    <scope>NUCLEOTIDE SEQUENCE [LARGE SCALE GENOMIC DNA]</scope>
    <source>
        <strain evidence="2 3">MD-104</strain>
    </source>
</reference>
<sequence>HFDAVRTQWQNPKDVLAVLTLIGGDIVQCALAALTSPSLFTPVAFSFGWVAYGFSAILAGIGDKRLMPAPDCAVQVINADTGYPRTNNSWVLGRLVRDYEPPEPENPEHRNRGLTVAFHYTDHVRRIGVPDRDWVYWSGVLVMLAQLAVACIPGVLYGNWVILILTGGGTALALAGGALPQWSKEKWDVREVDPGARDVVCLTRGNGDTTVQVIVSEGRGLKLEDIAAARDKPSPVTVPATFALAVLWIVHLLTVEAVETDAWYILCIGAMGMAQNAVAAGVKRHPGALGFHFEPGREKVVRDTTSESKPKVFKALQAAEEVEPGVGLALLPIFFPGELREKEEKWRKEMR</sequence>
<keyword evidence="1" id="KW-0812">Transmembrane</keyword>
<feature type="non-terminal residue" evidence="2">
    <location>
        <position position="1"/>
    </location>
</feature>
<feature type="transmembrane region" description="Helical" evidence="1">
    <location>
        <begin position="134"/>
        <end position="155"/>
    </location>
</feature>
<dbReference type="OrthoDB" id="1937642at2759"/>
<dbReference type="STRING" id="742152.A0A2H3JGR1"/>
<keyword evidence="1" id="KW-0472">Membrane</keyword>
<keyword evidence="3" id="KW-1185">Reference proteome</keyword>
<dbReference type="Proteomes" id="UP000218811">
    <property type="component" value="Unassembled WGS sequence"/>
</dbReference>
<feature type="transmembrane region" description="Helical" evidence="1">
    <location>
        <begin position="161"/>
        <end position="180"/>
    </location>
</feature>